<gene>
    <name evidence="1" type="ORF">CLUMA_CG003049</name>
</gene>
<proteinExistence type="predicted"/>
<organism evidence="1 2">
    <name type="scientific">Clunio marinus</name>
    <dbReference type="NCBI Taxonomy" id="568069"/>
    <lineage>
        <taxon>Eukaryota</taxon>
        <taxon>Metazoa</taxon>
        <taxon>Ecdysozoa</taxon>
        <taxon>Arthropoda</taxon>
        <taxon>Hexapoda</taxon>
        <taxon>Insecta</taxon>
        <taxon>Pterygota</taxon>
        <taxon>Neoptera</taxon>
        <taxon>Endopterygota</taxon>
        <taxon>Diptera</taxon>
        <taxon>Nematocera</taxon>
        <taxon>Chironomoidea</taxon>
        <taxon>Chironomidae</taxon>
        <taxon>Clunio</taxon>
    </lineage>
</organism>
<reference evidence="1 2" key="1">
    <citation type="submission" date="2015-04" db="EMBL/GenBank/DDBJ databases">
        <authorList>
            <person name="Syromyatnikov M.Y."/>
            <person name="Popov V.N."/>
        </authorList>
    </citation>
    <scope>NUCLEOTIDE SEQUENCE [LARGE SCALE GENOMIC DNA]</scope>
</reference>
<evidence type="ECO:0000313" key="2">
    <source>
        <dbReference type="Proteomes" id="UP000183832"/>
    </source>
</evidence>
<dbReference type="AlphaFoldDB" id="A0A1J1HP31"/>
<dbReference type="EMBL" id="CVRI01000011">
    <property type="protein sequence ID" value="CRK89290.1"/>
    <property type="molecule type" value="Genomic_DNA"/>
</dbReference>
<dbReference type="Proteomes" id="UP000183832">
    <property type="component" value="Unassembled WGS sequence"/>
</dbReference>
<name>A0A1J1HP31_9DIPT</name>
<protein>
    <submittedName>
        <fullName evidence="1">CLUMA_CG003049, isoform A</fullName>
    </submittedName>
</protein>
<accession>A0A1J1HP31</accession>
<keyword evidence="2" id="KW-1185">Reference proteome</keyword>
<sequence length="81" mass="9504">MTTIFYDYDGEMFHCLTTKCLKFHSRYSLHYENNSVMCHTPWCRTPLVKEQTAESDGLESNINEANDRELISTLPLKDKKI</sequence>
<evidence type="ECO:0000313" key="1">
    <source>
        <dbReference type="EMBL" id="CRK89290.1"/>
    </source>
</evidence>